<protein>
    <recommendedName>
        <fullName evidence="2">UPF0547 domain-containing protein</fullName>
    </recommendedName>
</protein>
<dbReference type="Proteomes" id="UP000595373">
    <property type="component" value="Chromosome"/>
</dbReference>
<gene>
    <name evidence="3" type="ORF">JFL49_08805</name>
</gene>
<evidence type="ECO:0000313" key="4">
    <source>
        <dbReference type="Proteomes" id="UP000595373"/>
    </source>
</evidence>
<dbReference type="RefSeq" id="WP_012341357.1">
    <property type="nucleotide sequence ID" value="NZ_CP018802.1"/>
</dbReference>
<sequence>MALQPCPECRRKISECAISCPHCGFSLQEENLMLYREKLKKHCQYNQEINRASIKIHLFWLAVFSIVIGIVGWLSN</sequence>
<keyword evidence="4" id="KW-1185">Reference proteome</keyword>
<evidence type="ECO:0000313" key="3">
    <source>
        <dbReference type="EMBL" id="QQF82136.1"/>
    </source>
</evidence>
<dbReference type="OrthoDB" id="8685152at2"/>
<keyword evidence="1" id="KW-0812">Transmembrane</keyword>
<feature type="domain" description="UPF0547" evidence="2">
    <location>
        <begin position="6"/>
        <end position="26"/>
    </location>
</feature>
<feature type="transmembrane region" description="Helical" evidence="1">
    <location>
        <begin position="58"/>
        <end position="75"/>
    </location>
</feature>
<dbReference type="GeneID" id="31486802"/>
<name>A0A9Q6YZA4_HISSO</name>
<accession>A0A9Q6YZA4</accession>
<dbReference type="InterPro" id="IPR018886">
    <property type="entry name" value="UPF0547"/>
</dbReference>
<evidence type="ECO:0000256" key="1">
    <source>
        <dbReference type="SAM" id="Phobius"/>
    </source>
</evidence>
<proteinExistence type="predicted"/>
<dbReference type="EMBL" id="CP066558">
    <property type="protein sequence ID" value="QQF82136.1"/>
    <property type="molecule type" value="Genomic_DNA"/>
</dbReference>
<keyword evidence="1" id="KW-0472">Membrane</keyword>
<dbReference type="AlphaFoldDB" id="A0A9Q6YZA4"/>
<organism evidence="3 4">
    <name type="scientific">Histophilus somni</name>
    <name type="common">Haemophilus somnus</name>
    <dbReference type="NCBI Taxonomy" id="731"/>
    <lineage>
        <taxon>Bacteria</taxon>
        <taxon>Pseudomonadati</taxon>
        <taxon>Pseudomonadota</taxon>
        <taxon>Gammaproteobacteria</taxon>
        <taxon>Pasteurellales</taxon>
        <taxon>Pasteurellaceae</taxon>
        <taxon>Histophilus</taxon>
    </lineage>
</organism>
<reference evidence="3 4" key="1">
    <citation type="submission" date="2020-12" db="EMBL/GenBank/DDBJ databases">
        <title>ASc-MMNZ-VFA-070.</title>
        <authorList>
            <person name="Schryvers A."/>
            <person name="Mostafa Nazari M."/>
            <person name="Farshchi Andisi V."/>
            <person name="Timsit E."/>
            <person name="Walter Morck D."/>
        </authorList>
    </citation>
    <scope>NUCLEOTIDE SEQUENCE [LARGE SCALE GENOMIC DNA]</scope>
    <source>
        <strain evidence="3 4">ASc-MMNZ-VFA-070</strain>
    </source>
</reference>
<evidence type="ECO:0000259" key="2">
    <source>
        <dbReference type="Pfam" id="PF10571"/>
    </source>
</evidence>
<dbReference type="Pfam" id="PF10571">
    <property type="entry name" value="UPF0547"/>
    <property type="match status" value="1"/>
</dbReference>
<keyword evidence="1" id="KW-1133">Transmembrane helix</keyword>